<sequence length="113" mass="12179">MSSIGYESSQEIANDIILNGGRYLEACMTGTKTSANLGALFILASGDEGVSSLFSITLSMCTGTAYAALAEVAALANRLKIDMTDVLALLRMRGICIQATSRKRKKHDKRRIF</sequence>
<dbReference type="AlphaFoldDB" id="A0A8X6FLH9"/>
<gene>
    <name evidence="1" type="primary">NCL1_63028</name>
    <name evidence="1" type="ORF">TNCT_264151</name>
</gene>
<name>A0A8X6FLH9_TRICU</name>
<comment type="caution">
    <text evidence="1">The sequence shown here is derived from an EMBL/GenBank/DDBJ whole genome shotgun (WGS) entry which is preliminary data.</text>
</comment>
<keyword evidence="2" id="KW-1185">Reference proteome</keyword>
<dbReference type="Proteomes" id="UP000887116">
    <property type="component" value="Unassembled WGS sequence"/>
</dbReference>
<reference evidence="1" key="1">
    <citation type="submission" date="2020-07" db="EMBL/GenBank/DDBJ databases">
        <title>Multicomponent nature underlies the extraordinary mechanical properties of spider dragline silk.</title>
        <authorList>
            <person name="Kono N."/>
            <person name="Nakamura H."/>
            <person name="Mori M."/>
            <person name="Yoshida Y."/>
            <person name="Ohtoshi R."/>
            <person name="Malay A.D."/>
            <person name="Moran D.A.P."/>
            <person name="Tomita M."/>
            <person name="Numata K."/>
            <person name="Arakawa K."/>
        </authorList>
    </citation>
    <scope>NUCLEOTIDE SEQUENCE</scope>
</reference>
<accession>A0A8X6FLH9</accession>
<evidence type="ECO:0000313" key="1">
    <source>
        <dbReference type="EMBL" id="GFQ82947.1"/>
    </source>
</evidence>
<evidence type="ECO:0000313" key="2">
    <source>
        <dbReference type="Proteomes" id="UP000887116"/>
    </source>
</evidence>
<organism evidence="1 2">
    <name type="scientific">Trichonephila clavata</name>
    <name type="common">Joro spider</name>
    <name type="synonym">Nephila clavata</name>
    <dbReference type="NCBI Taxonomy" id="2740835"/>
    <lineage>
        <taxon>Eukaryota</taxon>
        <taxon>Metazoa</taxon>
        <taxon>Ecdysozoa</taxon>
        <taxon>Arthropoda</taxon>
        <taxon>Chelicerata</taxon>
        <taxon>Arachnida</taxon>
        <taxon>Araneae</taxon>
        <taxon>Araneomorphae</taxon>
        <taxon>Entelegynae</taxon>
        <taxon>Araneoidea</taxon>
        <taxon>Nephilidae</taxon>
        <taxon>Trichonephila</taxon>
    </lineage>
</organism>
<protein>
    <submittedName>
        <fullName evidence="1">Oxidoreductase GLYR1-like protein</fullName>
    </submittedName>
</protein>
<dbReference type="EMBL" id="BMAO01022582">
    <property type="protein sequence ID" value="GFQ82947.1"/>
    <property type="molecule type" value="Genomic_DNA"/>
</dbReference>
<dbReference type="Gene3D" id="3.40.50.720">
    <property type="entry name" value="NAD(P)-binding Rossmann-like Domain"/>
    <property type="match status" value="1"/>
</dbReference>
<proteinExistence type="predicted"/>